<dbReference type="Pfam" id="PF01145">
    <property type="entry name" value="Band_7"/>
    <property type="match status" value="1"/>
</dbReference>
<dbReference type="InterPro" id="IPR036013">
    <property type="entry name" value="Band_7/SPFH_dom_sf"/>
</dbReference>
<dbReference type="EMBL" id="KQ242157">
    <property type="protein sequence ID" value="KNC80395.1"/>
    <property type="molecule type" value="Genomic_DNA"/>
</dbReference>
<evidence type="ECO:0000256" key="1">
    <source>
        <dbReference type="ARBA" id="ARBA00004370"/>
    </source>
</evidence>
<dbReference type="InterPro" id="IPR001107">
    <property type="entry name" value="Band_7"/>
</dbReference>
<evidence type="ECO:0000313" key="7">
    <source>
        <dbReference type="Proteomes" id="UP000054560"/>
    </source>
</evidence>
<keyword evidence="7" id="KW-1185">Reference proteome</keyword>
<evidence type="ECO:0000313" key="6">
    <source>
        <dbReference type="EMBL" id="KNC80395.1"/>
    </source>
</evidence>
<dbReference type="RefSeq" id="XP_014154297.1">
    <property type="nucleotide sequence ID" value="XM_014298822.1"/>
</dbReference>
<dbReference type="InterPro" id="IPR027705">
    <property type="entry name" value="Flotillin_fam"/>
</dbReference>
<sequence>MCFCCFPLEHPLGCGFRKVGPNEALVVTGVCHDPSTIWSSAKVFVWPLQEAARLDKNTFTVRVLSVEVYSLHGVPVTVSAYAQCKVSTERVRVAAQCLLSKTQAEIEQLVVDTLEGHQRGFISSLSVKELISDKNKMEQAVRDTAEVDLLNFGIEIISYTIKDIDDNNGFLLLLGDARTAQVKAFARMGEADSTAATRIKQYRDRVPKAAAHYLQAVAEVKGERDLGLRECYNVKSVSTQQAEADAAPLRQAALRGQDIMEANMQTKIREMQQQTAVWANEVQRMDRQLDSTVKQPARAERDRVINDATARRNEHISQEQGKAVAIETRATAEAFSHQQQEEAGAEQLKEKARVFELYGPAATANMVLDVVPQAVAEVSSQLEQVERINIVGSHPSVGAIPREVSRVVAQVPKLIDQLTDLHVTEYISNSIKDNHNLADQETRQTRVRTNFSTSTGDR</sequence>
<dbReference type="PANTHER" id="PTHR13806">
    <property type="entry name" value="FLOTILLIN-RELATED"/>
    <property type="match status" value="1"/>
</dbReference>
<dbReference type="Gene3D" id="3.30.479.30">
    <property type="entry name" value="Band 7 domain"/>
    <property type="match status" value="1"/>
</dbReference>
<dbReference type="SMART" id="SM00244">
    <property type="entry name" value="PHB"/>
    <property type="match status" value="1"/>
</dbReference>
<organism evidence="6 7">
    <name type="scientific">Sphaeroforma arctica JP610</name>
    <dbReference type="NCBI Taxonomy" id="667725"/>
    <lineage>
        <taxon>Eukaryota</taxon>
        <taxon>Ichthyosporea</taxon>
        <taxon>Ichthyophonida</taxon>
        <taxon>Sphaeroforma</taxon>
    </lineage>
</organism>
<dbReference type="CDD" id="cd03399">
    <property type="entry name" value="SPFH_flotillin"/>
    <property type="match status" value="1"/>
</dbReference>
<proteinExistence type="inferred from homology"/>
<dbReference type="GeneID" id="25907742"/>
<name>A0A0L0FU69_9EUKA</name>
<gene>
    <name evidence="6" type="ORF">SARC_07238</name>
</gene>
<dbReference type="AlphaFoldDB" id="A0A0L0FU69"/>
<feature type="domain" description="Band 7" evidence="5">
    <location>
        <begin position="14"/>
        <end position="178"/>
    </location>
</feature>
<dbReference type="Proteomes" id="UP000054560">
    <property type="component" value="Unassembled WGS sequence"/>
</dbReference>
<evidence type="ECO:0000256" key="3">
    <source>
        <dbReference type="ARBA" id="ARBA00023136"/>
    </source>
</evidence>
<evidence type="ECO:0000256" key="2">
    <source>
        <dbReference type="ARBA" id="ARBA00007161"/>
    </source>
</evidence>
<dbReference type="GO" id="GO:0005886">
    <property type="term" value="C:plasma membrane"/>
    <property type="evidence" value="ECO:0007669"/>
    <property type="project" value="TreeGrafter"/>
</dbReference>
<comment type="subcellular location">
    <subcellularLocation>
        <location evidence="1">Membrane</location>
    </subcellularLocation>
</comment>
<dbReference type="GO" id="GO:0072659">
    <property type="term" value="P:protein localization to plasma membrane"/>
    <property type="evidence" value="ECO:0007669"/>
    <property type="project" value="TreeGrafter"/>
</dbReference>
<dbReference type="OrthoDB" id="6080404at2759"/>
<protein>
    <recommendedName>
        <fullName evidence="5">Band 7 domain-containing protein</fullName>
    </recommendedName>
</protein>
<evidence type="ECO:0000256" key="4">
    <source>
        <dbReference type="RuleBase" id="RU366054"/>
    </source>
</evidence>
<accession>A0A0L0FU69</accession>
<dbReference type="STRING" id="667725.A0A0L0FU69"/>
<dbReference type="SUPFAM" id="SSF117892">
    <property type="entry name" value="Band 7/SPFH domain"/>
    <property type="match status" value="1"/>
</dbReference>
<dbReference type="eggNOG" id="KOG2668">
    <property type="taxonomic scope" value="Eukaryota"/>
</dbReference>
<dbReference type="PANTHER" id="PTHR13806:SF46">
    <property type="entry name" value="FLOTILLIN-1-RELATED"/>
    <property type="match status" value="1"/>
</dbReference>
<evidence type="ECO:0000259" key="5">
    <source>
        <dbReference type="SMART" id="SM00244"/>
    </source>
</evidence>
<keyword evidence="3" id="KW-0472">Membrane</keyword>
<reference evidence="6 7" key="1">
    <citation type="submission" date="2011-02" db="EMBL/GenBank/DDBJ databases">
        <title>The Genome Sequence of Sphaeroforma arctica JP610.</title>
        <authorList>
            <consortium name="The Broad Institute Genome Sequencing Platform"/>
            <person name="Russ C."/>
            <person name="Cuomo C."/>
            <person name="Young S.K."/>
            <person name="Zeng Q."/>
            <person name="Gargeya S."/>
            <person name="Alvarado L."/>
            <person name="Berlin A."/>
            <person name="Chapman S.B."/>
            <person name="Chen Z."/>
            <person name="Freedman E."/>
            <person name="Gellesch M."/>
            <person name="Goldberg J."/>
            <person name="Griggs A."/>
            <person name="Gujja S."/>
            <person name="Heilman E."/>
            <person name="Heiman D."/>
            <person name="Howarth C."/>
            <person name="Mehta T."/>
            <person name="Neiman D."/>
            <person name="Pearson M."/>
            <person name="Roberts A."/>
            <person name="Saif S."/>
            <person name="Shea T."/>
            <person name="Shenoy N."/>
            <person name="Sisk P."/>
            <person name="Stolte C."/>
            <person name="Sykes S."/>
            <person name="White J."/>
            <person name="Yandava C."/>
            <person name="Burger G."/>
            <person name="Gray M.W."/>
            <person name="Holland P.W.H."/>
            <person name="King N."/>
            <person name="Lang F.B.F."/>
            <person name="Roger A.J."/>
            <person name="Ruiz-Trillo I."/>
            <person name="Haas B."/>
            <person name="Nusbaum C."/>
            <person name="Birren B."/>
        </authorList>
    </citation>
    <scope>NUCLEOTIDE SEQUENCE [LARGE SCALE GENOMIC DNA]</scope>
    <source>
        <strain evidence="6 7">JP610</strain>
    </source>
</reference>
<comment type="similarity">
    <text evidence="2 4">Belongs to the band 7/mec-2 family. Flotillin subfamily.</text>
</comment>
<dbReference type="GO" id="GO:0002020">
    <property type="term" value="F:protease binding"/>
    <property type="evidence" value="ECO:0007669"/>
    <property type="project" value="TreeGrafter"/>
</dbReference>